<sequence length="102" mass="10920">MKEKVNRFGRRLEHLLSTEDQAAIGIIAAVIIMVVAIGLIMVIVANIVPLIIFLVLAIVFALIVKHFIFGGRSLGVTKGVAGITREVGREFVPVAKQAGGML</sequence>
<feature type="transmembrane region" description="Helical" evidence="1">
    <location>
        <begin position="21"/>
        <end position="44"/>
    </location>
</feature>
<name>X1I356_9ZZZZ</name>
<keyword evidence="1" id="KW-0472">Membrane</keyword>
<reference evidence="2" key="1">
    <citation type="journal article" date="2014" name="Front. Microbiol.">
        <title>High frequency of phylogenetically diverse reductive dehalogenase-homologous genes in deep subseafloor sedimentary metagenomes.</title>
        <authorList>
            <person name="Kawai M."/>
            <person name="Futagami T."/>
            <person name="Toyoda A."/>
            <person name="Takaki Y."/>
            <person name="Nishi S."/>
            <person name="Hori S."/>
            <person name="Arai W."/>
            <person name="Tsubouchi T."/>
            <person name="Morono Y."/>
            <person name="Uchiyama I."/>
            <person name="Ito T."/>
            <person name="Fujiyama A."/>
            <person name="Inagaki F."/>
            <person name="Takami H."/>
        </authorList>
    </citation>
    <scope>NUCLEOTIDE SEQUENCE</scope>
    <source>
        <strain evidence="2">Expedition CK06-06</strain>
    </source>
</reference>
<evidence type="ECO:0000313" key="2">
    <source>
        <dbReference type="EMBL" id="GAH76851.1"/>
    </source>
</evidence>
<proteinExistence type="predicted"/>
<feature type="non-terminal residue" evidence="2">
    <location>
        <position position="102"/>
    </location>
</feature>
<dbReference type="AlphaFoldDB" id="X1I356"/>
<evidence type="ECO:0000256" key="1">
    <source>
        <dbReference type="SAM" id="Phobius"/>
    </source>
</evidence>
<keyword evidence="1" id="KW-1133">Transmembrane helix</keyword>
<organism evidence="2">
    <name type="scientific">marine sediment metagenome</name>
    <dbReference type="NCBI Taxonomy" id="412755"/>
    <lineage>
        <taxon>unclassified sequences</taxon>
        <taxon>metagenomes</taxon>
        <taxon>ecological metagenomes</taxon>
    </lineage>
</organism>
<feature type="transmembrane region" description="Helical" evidence="1">
    <location>
        <begin position="50"/>
        <end position="68"/>
    </location>
</feature>
<accession>X1I356</accession>
<gene>
    <name evidence="2" type="ORF">S03H2_67569</name>
</gene>
<keyword evidence="1" id="KW-0812">Transmembrane</keyword>
<dbReference type="EMBL" id="BARU01044264">
    <property type="protein sequence ID" value="GAH76851.1"/>
    <property type="molecule type" value="Genomic_DNA"/>
</dbReference>
<protein>
    <submittedName>
        <fullName evidence="2">Uncharacterized protein</fullName>
    </submittedName>
</protein>
<comment type="caution">
    <text evidence="2">The sequence shown here is derived from an EMBL/GenBank/DDBJ whole genome shotgun (WGS) entry which is preliminary data.</text>
</comment>